<feature type="domain" description="GAG-pre-integrase" evidence="1">
    <location>
        <begin position="47"/>
        <end position="108"/>
    </location>
</feature>
<dbReference type="CDD" id="cd09272">
    <property type="entry name" value="RNase_HI_RT_Ty1"/>
    <property type="match status" value="1"/>
</dbReference>
<dbReference type="AlphaFoldDB" id="A0A438ICM5"/>
<dbReference type="EMBL" id="QGNW01000121">
    <property type="protein sequence ID" value="RVW94424.1"/>
    <property type="molecule type" value="Genomic_DNA"/>
</dbReference>
<evidence type="ECO:0000259" key="1">
    <source>
        <dbReference type="Pfam" id="PF13976"/>
    </source>
</evidence>
<sequence length="604" mass="67253">MGSEEDAPSARIVGDMGHWDLATRRTIGLGKQRDGLYYLVALATEKSLTNHSSSTNQPACNLAISSTDLWHSRLGHVSPSRLSFIAKNFLNFSVQSNNACPICPLAKQSRLPFAFLCLHASTKWGCGTQTSSYFTSSPSFEIPCSSSHSILGECALTAVHIINRLPSPVLSFKTPFELLYSKPPSYSHLRVFGCLAYATNVHTSHKFDYRAMPSIFIGYPVGQKHTNYLIYQPKSIAFSGATVCIHLVRSSTRHPSFHQKHTHPNQPLAPSLQPPYRPPIKLHMFAPTFPPIIVFLDSSAVTEPRSYSEAAAHPEWQTMRSELQALQANGTWSLTPLPAGKTRLAVDGIPFPPPPRSYLSACLHWPSPWLWFAKFSEAIQSADYAQSRADYSLFTRKQGKSFTALLIYVDDILITGNDPVSASKNGIFISQRKYALEIIEDAGLLGAAPIDTPMERGLKLSDKSDLLKDQGRYRRLVGRKAHMEAAFRVVRYLKNAPGQGLFFSSNNDFRLRAYCDSDWAGCPLTRRSTTGYCVFLGPSLISWRSKRQKTVSLSSAEAEYRAMTGACSLHIIANPIFHERTRHIDMDCHYIGTRSKMVPLLQDM</sequence>
<gene>
    <name evidence="2" type="primary">RE1_682</name>
    <name evidence="2" type="ORF">CK203_035741</name>
</gene>
<dbReference type="Proteomes" id="UP000288805">
    <property type="component" value="Unassembled WGS sequence"/>
</dbReference>
<evidence type="ECO:0000313" key="2">
    <source>
        <dbReference type="EMBL" id="RVW94424.1"/>
    </source>
</evidence>
<reference evidence="2 3" key="1">
    <citation type="journal article" date="2018" name="PLoS Genet.">
        <title>Population sequencing reveals clonal diversity and ancestral inbreeding in the grapevine cultivar Chardonnay.</title>
        <authorList>
            <person name="Roach M.J."/>
            <person name="Johnson D.L."/>
            <person name="Bohlmann J."/>
            <person name="van Vuuren H.J."/>
            <person name="Jones S.J."/>
            <person name="Pretorius I.S."/>
            <person name="Schmidt S.A."/>
            <person name="Borneman A.R."/>
        </authorList>
    </citation>
    <scope>NUCLEOTIDE SEQUENCE [LARGE SCALE GENOMIC DNA]</scope>
    <source>
        <strain evidence="3">cv. Chardonnay</strain>
        <tissue evidence="2">Leaf</tissue>
    </source>
</reference>
<protein>
    <submittedName>
        <fullName evidence="2">Retrovirus-related Pol polyprotein from transposon RE1</fullName>
    </submittedName>
</protein>
<proteinExistence type="predicted"/>
<dbReference type="InterPro" id="IPR025724">
    <property type="entry name" value="GAG-pre-integrase_dom"/>
</dbReference>
<dbReference type="Pfam" id="PF13976">
    <property type="entry name" value="gag_pre-integrs"/>
    <property type="match status" value="1"/>
</dbReference>
<dbReference type="SUPFAM" id="SSF56672">
    <property type="entry name" value="DNA/RNA polymerases"/>
    <property type="match status" value="1"/>
</dbReference>
<organism evidence="2 3">
    <name type="scientific">Vitis vinifera</name>
    <name type="common">Grape</name>
    <dbReference type="NCBI Taxonomy" id="29760"/>
    <lineage>
        <taxon>Eukaryota</taxon>
        <taxon>Viridiplantae</taxon>
        <taxon>Streptophyta</taxon>
        <taxon>Embryophyta</taxon>
        <taxon>Tracheophyta</taxon>
        <taxon>Spermatophyta</taxon>
        <taxon>Magnoliopsida</taxon>
        <taxon>eudicotyledons</taxon>
        <taxon>Gunneridae</taxon>
        <taxon>Pentapetalae</taxon>
        <taxon>rosids</taxon>
        <taxon>Vitales</taxon>
        <taxon>Vitaceae</taxon>
        <taxon>Viteae</taxon>
        <taxon>Vitis</taxon>
    </lineage>
</organism>
<name>A0A438ICM5_VITVI</name>
<dbReference type="PANTHER" id="PTHR11439">
    <property type="entry name" value="GAG-POL-RELATED RETROTRANSPOSON"/>
    <property type="match status" value="1"/>
</dbReference>
<dbReference type="PANTHER" id="PTHR11439:SF470">
    <property type="entry name" value="CYSTEINE-RICH RLK (RECEPTOR-LIKE PROTEIN KINASE) 8"/>
    <property type="match status" value="1"/>
</dbReference>
<dbReference type="InterPro" id="IPR043502">
    <property type="entry name" value="DNA/RNA_pol_sf"/>
</dbReference>
<comment type="caution">
    <text evidence="2">The sequence shown here is derived from an EMBL/GenBank/DDBJ whole genome shotgun (WGS) entry which is preliminary data.</text>
</comment>
<evidence type="ECO:0000313" key="3">
    <source>
        <dbReference type="Proteomes" id="UP000288805"/>
    </source>
</evidence>
<accession>A0A438ICM5</accession>